<dbReference type="PROSITE" id="PS51032">
    <property type="entry name" value="AP2_ERF"/>
    <property type="match status" value="1"/>
</dbReference>
<dbReference type="RefSeq" id="WP_015070269.1">
    <property type="nucleotide sequence ID" value="NC_019395.1"/>
</dbReference>
<evidence type="ECO:0000313" key="5">
    <source>
        <dbReference type="EMBL" id="AFV89363.1"/>
    </source>
</evidence>
<dbReference type="AlphaFoldDB" id="K7RWQ0"/>
<dbReference type="GO" id="GO:0003700">
    <property type="term" value="F:DNA-binding transcription factor activity"/>
    <property type="evidence" value="ECO:0007669"/>
    <property type="project" value="InterPro"/>
</dbReference>
<dbReference type="InterPro" id="IPR016177">
    <property type="entry name" value="DNA-bd_dom_sf"/>
</dbReference>
<keyword evidence="1" id="KW-0805">Transcription regulation</keyword>
<gene>
    <name evidence="5" type="ordered locus">PACID_15500</name>
</gene>
<name>K7RWQ0_ACIA4</name>
<accession>K7RWQ0</accession>
<dbReference type="SUPFAM" id="SSF54060">
    <property type="entry name" value="His-Me finger endonucleases"/>
    <property type="match status" value="1"/>
</dbReference>
<dbReference type="eggNOG" id="COG2197">
    <property type="taxonomic scope" value="Bacteria"/>
</dbReference>
<proteinExistence type="predicted"/>
<dbReference type="InterPro" id="IPR003615">
    <property type="entry name" value="HNH_nuc"/>
</dbReference>
<dbReference type="SUPFAM" id="SSF54171">
    <property type="entry name" value="DNA-binding domain"/>
    <property type="match status" value="1"/>
</dbReference>
<dbReference type="GO" id="GO:0004519">
    <property type="term" value="F:endonuclease activity"/>
    <property type="evidence" value="ECO:0007669"/>
    <property type="project" value="InterPro"/>
</dbReference>
<dbReference type="KEGG" id="pbo:PACID_15500"/>
<dbReference type="InterPro" id="IPR044925">
    <property type="entry name" value="His-Me_finger_sf"/>
</dbReference>
<reference evidence="5 6" key="1">
    <citation type="journal article" date="2012" name="BMC Genomics">
        <title>The genome sequence of Propionibacterium acidipropionici provides insights into its biotechnological and industrial potential.</title>
        <authorList>
            <person name="Parizzi L.P."/>
            <person name="Grassi M.C."/>
            <person name="Llerena L.A."/>
            <person name="Carazzolle M.F."/>
            <person name="Queiroz V.L."/>
            <person name="Lunardi I."/>
            <person name="Zeidler A.F."/>
            <person name="Teixeira P.J."/>
            <person name="Mieczkowski P."/>
            <person name="Rincones J."/>
            <person name="Pereira G.A."/>
        </authorList>
    </citation>
    <scope>NUCLEOTIDE SEQUENCE [LARGE SCALE GENOMIC DNA]</scope>
    <source>
        <strain evidence="6">ATCC 4875 / DSM 20272 / JCM 6432 / NBRC 12425 / NCIMB 8070</strain>
    </source>
</reference>
<dbReference type="EMBL" id="CP003493">
    <property type="protein sequence ID" value="AFV89363.1"/>
    <property type="molecule type" value="Genomic_DNA"/>
</dbReference>
<dbReference type="Pfam" id="PF13392">
    <property type="entry name" value="HNH_3"/>
    <property type="match status" value="1"/>
</dbReference>
<evidence type="ECO:0000256" key="3">
    <source>
        <dbReference type="ARBA" id="ARBA00023163"/>
    </source>
</evidence>
<dbReference type="GO" id="GO:0003677">
    <property type="term" value="F:DNA binding"/>
    <property type="evidence" value="ECO:0007669"/>
    <property type="project" value="UniProtKB-KW"/>
</dbReference>
<evidence type="ECO:0000313" key="6">
    <source>
        <dbReference type="Proteomes" id="UP000000214"/>
    </source>
</evidence>
<organism evidence="5 6">
    <name type="scientific">Acidipropionibacterium acidipropionici (strain ATCC 4875 / DSM 20272 / JCM 6432 / NBRC 12425 / NCIMB 8070 / 4)</name>
    <name type="common">Propionibacterium acidipropionici</name>
    <dbReference type="NCBI Taxonomy" id="1171373"/>
    <lineage>
        <taxon>Bacteria</taxon>
        <taxon>Bacillati</taxon>
        <taxon>Actinomycetota</taxon>
        <taxon>Actinomycetes</taxon>
        <taxon>Propionibacteriales</taxon>
        <taxon>Propionibacteriaceae</taxon>
        <taxon>Acidipropionibacterium</taxon>
    </lineage>
</organism>
<dbReference type="Proteomes" id="UP000000214">
    <property type="component" value="Chromosome"/>
</dbReference>
<dbReference type="InterPro" id="IPR001471">
    <property type="entry name" value="AP2/ERF_dom"/>
</dbReference>
<feature type="domain" description="AP2/ERF" evidence="4">
    <location>
        <begin position="114"/>
        <end position="156"/>
    </location>
</feature>
<dbReference type="HOGENOM" id="CLU_1407669_0_0_11"/>
<dbReference type="InterPro" id="IPR044930">
    <property type="entry name" value="Homing_endonuclease_His-Me"/>
</dbReference>
<evidence type="ECO:0000256" key="1">
    <source>
        <dbReference type="ARBA" id="ARBA00023015"/>
    </source>
</evidence>
<keyword evidence="3" id="KW-0804">Transcription</keyword>
<sequence>MTSNIDRATPLDPGALAGSEARFWAKVDRSAGPDGCWLWTAHTVSIGYGHFKLGATMVLAHRVAWVLDGRVLHRGMVLDHTCETPACVNPHHLVEVTQRQNVRSCGMNRRNTSGFRGVSWDKRERRWKASVKTAEGGRSGFVWLGYHPSREAAARAVAMWWWVHEPGARNVGIELLSEADKLAAVDRWGGEAA</sequence>
<dbReference type="PATRIC" id="fig|1171373.8.peg.1535"/>
<keyword evidence="2" id="KW-0238">DNA-binding</keyword>
<dbReference type="Gene3D" id="3.90.75.10">
    <property type="entry name" value="Homing Intron 3 (I-ppo) Encoded Endonuclease, Chain A"/>
    <property type="match status" value="1"/>
</dbReference>
<dbReference type="STRING" id="1171373.PACID_15500"/>
<evidence type="ECO:0000256" key="2">
    <source>
        <dbReference type="ARBA" id="ARBA00023125"/>
    </source>
</evidence>
<protein>
    <recommendedName>
        <fullName evidence="4">AP2/ERF domain-containing protein</fullName>
    </recommendedName>
</protein>
<evidence type="ECO:0000259" key="4">
    <source>
        <dbReference type="PROSITE" id="PS51032"/>
    </source>
</evidence>